<keyword evidence="1" id="KW-1133">Transmembrane helix</keyword>
<feature type="transmembrane region" description="Helical" evidence="1">
    <location>
        <begin position="39"/>
        <end position="56"/>
    </location>
</feature>
<evidence type="ECO:0000313" key="3">
    <source>
        <dbReference type="Proteomes" id="UP000473325"/>
    </source>
</evidence>
<dbReference type="EMBL" id="WUEK01000004">
    <property type="protein sequence ID" value="MXG89505.1"/>
    <property type="molecule type" value="Genomic_DNA"/>
</dbReference>
<accession>A0A6L7EYK8</accession>
<dbReference type="AlphaFoldDB" id="A0A6L7EYK8"/>
<keyword evidence="1" id="KW-0472">Membrane</keyword>
<comment type="caution">
    <text evidence="2">The sequence shown here is derived from an EMBL/GenBank/DDBJ whole genome shotgun (WGS) entry which is preliminary data.</text>
</comment>
<name>A0A6L7EYK8_9ACTN</name>
<feature type="transmembrane region" description="Helical" evidence="1">
    <location>
        <begin position="12"/>
        <end position="33"/>
    </location>
</feature>
<evidence type="ECO:0000256" key="1">
    <source>
        <dbReference type="SAM" id="Phobius"/>
    </source>
</evidence>
<dbReference type="Proteomes" id="UP000473325">
    <property type="component" value="Unassembled WGS sequence"/>
</dbReference>
<reference evidence="2 3" key="1">
    <citation type="submission" date="2019-12" db="EMBL/GenBank/DDBJ databases">
        <authorList>
            <person name="Kun Z."/>
        </authorList>
    </citation>
    <scope>NUCLEOTIDE SEQUENCE [LARGE SCALE GENOMIC DNA]</scope>
    <source>
        <strain evidence="2 3">YIM 123512</strain>
    </source>
</reference>
<dbReference type="RefSeq" id="WP_160877010.1">
    <property type="nucleotide sequence ID" value="NZ_WUEK01000004.1"/>
</dbReference>
<keyword evidence="3" id="KW-1185">Reference proteome</keyword>
<protein>
    <recommendedName>
        <fullName evidence="4">PH domain-containing protein</fullName>
    </recommendedName>
</protein>
<evidence type="ECO:0000313" key="2">
    <source>
        <dbReference type="EMBL" id="MXG89505.1"/>
    </source>
</evidence>
<evidence type="ECO:0008006" key="4">
    <source>
        <dbReference type="Google" id="ProtNLM"/>
    </source>
</evidence>
<gene>
    <name evidence="2" type="ORF">GRQ65_08065</name>
</gene>
<sequence length="206" mass="22185">MAAERTETFARAGGHVSAALGLVVAAAMVVLGVVDHDNVPLWVPALGLLLAVLVWTSTIRPRVWVEPGTLVMRTMLDTIRIPLAAVEEVAVRQVMAVRAGGKRYVTSGTGRTLRQAMRGSAVERARQERGGLRAEADKVVESGMVYGDYVELRLRDLIAEDRARRGVAAYSAELETIASETRREPAWIEIGALVGSVAFLVVAVLV</sequence>
<feature type="transmembrane region" description="Helical" evidence="1">
    <location>
        <begin position="186"/>
        <end position="205"/>
    </location>
</feature>
<organism evidence="2 3">
    <name type="scientific">Nocardioides flavescens</name>
    <dbReference type="NCBI Taxonomy" id="2691959"/>
    <lineage>
        <taxon>Bacteria</taxon>
        <taxon>Bacillati</taxon>
        <taxon>Actinomycetota</taxon>
        <taxon>Actinomycetes</taxon>
        <taxon>Propionibacteriales</taxon>
        <taxon>Nocardioidaceae</taxon>
        <taxon>Nocardioides</taxon>
    </lineage>
</organism>
<proteinExistence type="predicted"/>
<keyword evidence="1" id="KW-0812">Transmembrane</keyword>